<accession>A0A812J724</accession>
<evidence type="ECO:0000313" key="2">
    <source>
        <dbReference type="Proteomes" id="UP000604046"/>
    </source>
</evidence>
<gene>
    <name evidence="1" type="primary">MKK5</name>
    <name evidence="1" type="ORF">SNAT2548_LOCUS5343</name>
</gene>
<dbReference type="AlphaFoldDB" id="A0A812J724"/>
<evidence type="ECO:0000313" key="1">
    <source>
        <dbReference type="EMBL" id="CAE7194798.1"/>
    </source>
</evidence>
<dbReference type="Proteomes" id="UP000604046">
    <property type="component" value="Unassembled WGS sequence"/>
</dbReference>
<name>A0A812J724_9DINO</name>
<keyword evidence="2" id="KW-1185">Reference proteome</keyword>
<dbReference type="EMBL" id="CAJNDS010000342">
    <property type="protein sequence ID" value="CAE7194798.1"/>
    <property type="molecule type" value="Genomic_DNA"/>
</dbReference>
<sequence length="291" mass="32335">MDQRARLEQRLLGPSGRQHLNEISDLFALCESEDLRLVAASLSSVAKVLAHHRKLTVELAGETDESAEQELVKWLRQHGEALRSLLLLLAASGQTRAQVCAIRLSASILRDEALEVSLSTKMPGEELARLFGLARPEHQIQTLLTELLLAPRWNAQVADCLMSEYAREYVDFRHYILSHLRSCAEQAGKVSLEPSGKVPEETTMVDKEEEPARKRKRLHGPFAEAAFQKGRTADELFERLLALLKEAPEPDPVKAQDGEVEVHGELLLATSRHSPGTAKLSNITAESVCEK</sequence>
<dbReference type="OrthoDB" id="10263185at2759"/>
<reference evidence="1" key="1">
    <citation type="submission" date="2021-02" db="EMBL/GenBank/DDBJ databases">
        <authorList>
            <person name="Dougan E. K."/>
            <person name="Rhodes N."/>
            <person name="Thang M."/>
            <person name="Chan C."/>
        </authorList>
    </citation>
    <scope>NUCLEOTIDE SEQUENCE</scope>
</reference>
<organism evidence="1 2">
    <name type="scientific">Symbiodinium natans</name>
    <dbReference type="NCBI Taxonomy" id="878477"/>
    <lineage>
        <taxon>Eukaryota</taxon>
        <taxon>Sar</taxon>
        <taxon>Alveolata</taxon>
        <taxon>Dinophyceae</taxon>
        <taxon>Suessiales</taxon>
        <taxon>Symbiodiniaceae</taxon>
        <taxon>Symbiodinium</taxon>
    </lineage>
</organism>
<proteinExistence type="predicted"/>
<protein>
    <submittedName>
        <fullName evidence="1">MKK5 protein</fullName>
    </submittedName>
</protein>
<comment type="caution">
    <text evidence="1">The sequence shown here is derived from an EMBL/GenBank/DDBJ whole genome shotgun (WGS) entry which is preliminary data.</text>
</comment>